<dbReference type="Pfam" id="PF05175">
    <property type="entry name" value="MTS"/>
    <property type="match status" value="1"/>
</dbReference>
<dbReference type="GO" id="GO:0008757">
    <property type="term" value="F:S-adenosylmethionine-dependent methyltransferase activity"/>
    <property type="evidence" value="ECO:0007669"/>
    <property type="project" value="UniProtKB-ARBA"/>
</dbReference>
<dbReference type="AlphaFoldDB" id="D3F858"/>
<dbReference type="EMBL" id="CP001854">
    <property type="protein sequence ID" value="ADB48928.1"/>
    <property type="molecule type" value="Genomic_DNA"/>
</dbReference>
<dbReference type="InterPro" id="IPR050320">
    <property type="entry name" value="N5-glutamine_MTase"/>
</dbReference>
<dbReference type="RefSeq" id="WP_012931981.1">
    <property type="nucleotide sequence ID" value="NC_013739.1"/>
</dbReference>
<dbReference type="PANTHER" id="PTHR18895:SF74">
    <property type="entry name" value="MTRF1L RELEASE FACTOR GLUTAMINE METHYLTRANSFERASE"/>
    <property type="match status" value="1"/>
</dbReference>
<dbReference type="STRING" id="469383.Cwoe_0493"/>
<proteinExistence type="predicted"/>
<dbReference type="Proteomes" id="UP000008229">
    <property type="component" value="Chromosome"/>
</dbReference>
<dbReference type="SUPFAM" id="SSF53335">
    <property type="entry name" value="S-adenosyl-L-methionine-dependent methyltransferases"/>
    <property type="match status" value="1"/>
</dbReference>
<dbReference type="GO" id="GO:0003676">
    <property type="term" value="F:nucleic acid binding"/>
    <property type="evidence" value="ECO:0007669"/>
    <property type="project" value="InterPro"/>
</dbReference>
<dbReference type="Gene3D" id="3.40.50.150">
    <property type="entry name" value="Vaccinia Virus protein VP39"/>
    <property type="match status" value="1"/>
</dbReference>
<dbReference type="eggNOG" id="COG2890">
    <property type="taxonomic scope" value="Bacteria"/>
</dbReference>
<evidence type="ECO:0000259" key="1">
    <source>
        <dbReference type="Pfam" id="PF05175"/>
    </source>
</evidence>
<dbReference type="InterPro" id="IPR002052">
    <property type="entry name" value="DNA_methylase_N6_adenine_CS"/>
</dbReference>
<evidence type="ECO:0000313" key="3">
    <source>
        <dbReference type="Proteomes" id="UP000008229"/>
    </source>
</evidence>
<dbReference type="InterPro" id="IPR007848">
    <property type="entry name" value="Small_mtfrase_dom"/>
</dbReference>
<gene>
    <name evidence="2" type="ordered locus">Cwoe_0493</name>
</gene>
<keyword evidence="3" id="KW-1185">Reference proteome</keyword>
<dbReference type="KEGG" id="cwo:Cwoe_0493"/>
<dbReference type="GO" id="GO:0008170">
    <property type="term" value="F:N-methyltransferase activity"/>
    <property type="evidence" value="ECO:0007669"/>
    <property type="project" value="UniProtKB-ARBA"/>
</dbReference>
<dbReference type="PROSITE" id="PS00092">
    <property type="entry name" value="N6_MTASE"/>
    <property type="match status" value="1"/>
</dbReference>
<keyword evidence="2" id="KW-0489">Methyltransferase</keyword>
<dbReference type="HOGENOM" id="CLU_743375_0_0_11"/>
<dbReference type="InterPro" id="IPR029063">
    <property type="entry name" value="SAM-dependent_MTases_sf"/>
</dbReference>
<feature type="domain" description="Methyltransferase small" evidence="1">
    <location>
        <begin position="160"/>
        <end position="232"/>
    </location>
</feature>
<dbReference type="CDD" id="cd02440">
    <property type="entry name" value="AdoMet_MTases"/>
    <property type="match status" value="1"/>
</dbReference>
<protein>
    <submittedName>
        <fullName evidence="2">Methyltransferase small</fullName>
    </submittedName>
</protein>
<sequence>MARVEGVIALRADREAALLLRVLLEESRYAQIQGLLRANSLDSPFAEPFSGEWVRQAVEGLLPLQQLMVRVFTLGSTVALEEARACFDEAVVERLADAGVLEIDGDRVRSRYIAIVYLNRFFLVSPPLWLRGYDPGETFVYAGPDSYWMARFTANLGPVERALDLCTGSGLLASLLDARHTVAVEIDPDVAEAARFNAILNGLEERIDVRAGDLYAAVPGERFELIVANPPFLPTPDGLALPSCGDGGSDGGEALRAILGGLGERLSFGGRALIYGQGFGSEQEPSIAAWLREELAGTELGGSLLVGDVQSLESAGLSLRQLWEAGGASEEQTFAAWNRFCEDPELVRHFTFLIDLGLGGEGNLAVQRLLSV</sequence>
<organism evidence="2 3">
    <name type="scientific">Conexibacter woesei (strain DSM 14684 / CCUG 47730 / CIP 108061 / JCM 11494 / NBRC 100937 / ID131577)</name>
    <dbReference type="NCBI Taxonomy" id="469383"/>
    <lineage>
        <taxon>Bacteria</taxon>
        <taxon>Bacillati</taxon>
        <taxon>Actinomycetota</taxon>
        <taxon>Thermoleophilia</taxon>
        <taxon>Solirubrobacterales</taxon>
        <taxon>Conexibacteraceae</taxon>
        <taxon>Conexibacter</taxon>
    </lineage>
</organism>
<dbReference type="PANTHER" id="PTHR18895">
    <property type="entry name" value="HEMK METHYLTRANSFERASE"/>
    <property type="match status" value="1"/>
</dbReference>
<accession>D3F858</accession>
<keyword evidence="2" id="KW-0808">Transferase</keyword>
<name>D3F858_CONWI</name>
<dbReference type="GO" id="GO:0032259">
    <property type="term" value="P:methylation"/>
    <property type="evidence" value="ECO:0007669"/>
    <property type="project" value="UniProtKB-KW"/>
</dbReference>
<evidence type="ECO:0000313" key="2">
    <source>
        <dbReference type="EMBL" id="ADB48928.1"/>
    </source>
</evidence>
<reference evidence="2 3" key="1">
    <citation type="journal article" date="2010" name="Stand. Genomic Sci.">
        <title>Complete genome sequence of Conexibacter woesei type strain (ID131577).</title>
        <authorList>
            <person name="Pukall R."/>
            <person name="Lapidus A."/>
            <person name="Glavina Del Rio T."/>
            <person name="Copeland A."/>
            <person name="Tice H."/>
            <person name="Cheng J.-F."/>
            <person name="Lucas S."/>
            <person name="Chen F."/>
            <person name="Nolan M."/>
            <person name="Bruce D."/>
            <person name="Goodwin L."/>
            <person name="Pitluck S."/>
            <person name="Mavromatis K."/>
            <person name="Ivanova N."/>
            <person name="Ovchinnikova G."/>
            <person name="Pati A."/>
            <person name="Chen A."/>
            <person name="Palaniappan K."/>
            <person name="Land M."/>
            <person name="Hauser L."/>
            <person name="Chang Y.-J."/>
            <person name="Jeffries C.D."/>
            <person name="Chain P."/>
            <person name="Meincke L."/>
            <person name="Sims D."/>
            <person name="Brettin T."/>
            <person name="Detter J.C."/>
            <person name="Rohde M."/>
            <person name="Goeker M."/>
            <person name="Bristow J."/>
            <person name="Eisen J.A."/>
            <person name="Markowitz V."/>
            <person name="Kyrpides N.C."/>
            <person name="Klenk H.-P."/>
            <person name="Hugenholtz P."/>
        </authorList>
    </citation>
    <scope>NUCLEOTIDE SEQUENCE [LARGE SCALE GENOMIC DNA]</scope>
    <source>
        <strain evidence="3">DSM 14684 / CIP 108061 / JCM 11494 / NBRC 100937 / ID131577</strain>
    </source>
</reference>
<reference evidence="3" key="2">
    <citation type="submission" date="2010-01" db="EMBL/GenBank/DDBJ databases">
        <title>The complete genome of Conexibacter woesei DSM 14684.</title>
        <authorList>
            <consortium name="US DOE Joint Genome Institute (JGI-PGF)"/>
            <person name="Lucas S."/>
            <person name="Copeland A."/>
            <person name="Lapidus A."/>
            <person name="Glavina del Rio T."/>
            <person name="Dalin E."/>
            <person name="Tice H."/>
            <person name="Bruce D."/>
            <person name="Goodwin L."/>
            <person name="Pitluck S."/>
            <person name="Kyrpides N."/>
            <person name="Mavromatis K."/>
            <person name="Ivanova N."/>
            <person name="Mikhailova N."/>
            <person name="Chertkov O."/>
            <person name="Brettin T."/>
            <person name="Detter J.C."/>
            <person name="Han C."/>
            <person name="Larimer F."/>
            <person name="Land M."/>
            <person name="Hauser L."/>
            <person name="Markowitz V."/>
            <person name="Cheng J.-F."/>
            <person name="Hugenholtz P."/>
            <person name="Woyke T."/>
            <person name="Wu D."/>
            <person name="Pukall R."/>
            <person name="Steenblock K."/>
            <person name="Schneider S."/>
            <person name="Klenk H.-P."/>
            <person name="Eisen J.A."/>
        </authorList>
    </citation>
    <scope>NUCLEOTIDE SEQUENCE [LARGE SCALE GENOMIC DNA]</scope>
    <source>
        <strain evidence="3">DSM 14684 / CIP 108061 / JCM 11494 / NBRC 100937 / ID131577</strain>
    </source>
</reference>